<feature type="domain" description="ABC transporter" evidence="9">
    <location>
        <begin position="341"/>
        <end position="581"/>
    </location>
</feature>
<name>A0A449BBZ8_HAPAX</name>
<dbReference type="InterPro" id="IPR036640">
    <property type="entry name" value="ABC1_TM_sf"/>
</dbReference>
<dbReference type="GO" id="GO:0016887">
    <property type="term" value="F:ATP hydrolysis activity"/>
    <property type="evidence" value="ECO:0007669"/>
    <property type="project" value="InterPro"/>
</dbReference>
<keyword evidence="12" id="KW-1185">Reference proteome</keyword>
<evidence type="ECO:0000256" key="7">
    <source>
        <dbReference type="ARBA" id="ARBA00023136"/>
    </source>
</evidence>
<keyword evidence="11" id="KW-0378">Hydrolase</keyword>
<dbReference type="RefSeq" id="WP_052589697.1">
    <property type="nucleotide sequence ID" value="NZ_LR215048.1"/>
</dbReference>
<evidence type="ECO:0000256" key="4">
    <source>
        <dbReference type="ARBA" id="ARBA00022741"/>
    </source>
</evidence>
<dbReference type="InterPro" id="IPR039421">
    <property type="entry name" value="Type_1_exporter"/>
</dbReference>
<dbReference type="GO" id="GO:0140359">
    <property type="term" value="F:ABC-type transporter activity"/>
    <property type="evidence" value="ECO:0007669"/>
    <property type="project" value="InterPro"/>
</dbReference>
<evidence type="ECO:0000256" key="8">
    <source>
        <dbReference type="SAM" id="Phobius"/>
    </source>
</evidence>
<feature type="transmembrane region" description="Helical" evidence="8">
    <location>
        <begin position="138"/>
        <end position="156"/>
    </location>
</feature>
<evidence type="ECO:0000259" key="9">
    <source>
        <dbReference type="PROSITE" id="PS50893"/>
    </source>
</evidence>
<feature type="transmembrane region" description="Helical" evidence="8">
    <location>
        <begin position="57"/>
        <end position="77"/>
    </location>
</feature>
<dbReference type="PANTHER" id="PTHR24221:SF646">
    <property type="entry name" value="HAEMOLYSIN SECRETION ATP-BINDING PROTEIN"/>
    <property type="match status" value="1"/>
</dbReference>
<dbReference type="SUPFAM" id="SSF52540">
    <property type="entry name" value="P-loop containing nucleoside triphosphate hydrolases"/>
    <property type="match status" value="1"/>
</dbReference>
<keyword evidence="4" id="KW-0547">Nucleotide-binding</keyword>
<dbReference type="Gene3D" id="3.40.50.300">
    <property type="entry name" value="P-loop containing nucleotide triphosphate hydrolases"/>
    <property type="match status" value="1"/>
</dbReference>
<protein>
    <submittedName>
        <fullName evidence="11">ABC-type multidrug/protein/lipid transport system ATPase component</fullName>
        <ecNumber evidence="11">3.6.3.-</ecNumber>
    </submittedName>
</protein>
<evidence type="ECO:0000259" key="10">
    <source>
        <dbReference type="PROSITE" id="PS50929"/>
    </source>
</evidence>
<evidence type="ECO:0000256" key="2">
    <source>
        <dbReference type="ARBA" id="ARBA00005417"/>
    </source>
</evidence>
<evidence type="ECO:0000256" key="1">
    <source>
        <dbReference type="ARBA" id="ARBA00004651"/>
    </source>
</evidence>
<dbReference type="Gene3D" id="1.20.1560.10">
    <property type="entry name" value="ABC transporter type 1, transmembrane domain"/>
    <property type="match status" value="1"/>
</dbReference>
<dbReference type="Proteomes" id="UP000289841">
    <property type="component" value="Chromosome"/>
</dbReference>
<dbReference type="GO" id="GO:0034040">
    <property type="term" value="F:ATPase-coupled lipid transmembrane transporter activity"/>
    <property type="evidence" value="ECO:0007669"/>
    <property type="project" value="TreeGrafter"/>
</dbReference>
<dbReference type="Pfam" id="PF00005">
    <property type="entry name" value="ABC_tran"/>
    <property type="match status" value="1"/>
</dbReference>
<sequence>MIKNIIRQFKELKKENKGYVYLLMFFGILTSSLITFITMVLPRVIINEIEKNNYNDLPLILGVVTLTLIITALINYVSNSYIYASFQAVRLKQFEKFNIKYMEIDYEYMEDSDFHDYVSASSEALSSNNSGYEYSYTLTYQIFLYSIAAIIAGVIISRLNGLIILATFVSMIVSMYVKNRIAKNKYNKKDELANKRRQNGYYYETAYDFKYGKDIRVFSLENRLLNKYKDASSNYLSVIKKLANFELKSSLLELSSLLIQDAVGYFLVIYAYYQNAISLADVSMYLVAIMTLSTELRRLGVSLTEIKEATRYVKDFYEFMDTDKYYHKRGEEKPIKESLEIVFDNVSFKYPKTDKYIFRNLNFKINKNEKLAIVGINGAGKTTLVKLICGLFYPTEGTIYINGIDSKEFKRETYQEMFSIVFQDYKIFAGSILENVIGIDNSDESIEKGINCLKQVGLKNKIESLPNAYNQQLLRVINENGLELSGGEYQKIAIARALYKESSMIILDEPTSALDALAEASIYEDFSKLTENKTSLYISHRLSSTKFCDNIALFDENGLAEYGNHDDLLKQKGLYYQMFMTQGKYYKEVSENA</sequence>
<feature type="transmembrane region" description="Helical" evidence="8">
    <location>
        <begin position="162"/>
        <end position="179"/>
    </location>
</feature>
<evidence type="ECO:0000256" key="5">
    <source>
        <dbReference type="ARBA" id="ARBA00022840"/>
    </source>
</evidence>
<dbReference type="PROSITE" id="PS50893">
    <property type="entry name" value="ABC_TRANSPORTER_2"/>
    <property type="match status" value="1"/>
</dbReference>
<dbReference type="InterPro" id="IPR003439">
    <property type="entry name" value="ABC_transporter-like_ATP-bd"/>
</dbReference>
<dbReference type="OrthoDB" id="400069at2"/>
<keyword evidence="6 8" id="KW-1133">Transmembrane helix</keyword>
<dbReference type="InterPro" id="IPR027417">
    <property type="entry name" value="P-loop_NTPase"/>
</dbReference>
<keyword evidence="3 8" id="KW-0812">Transmembrane</keyword>
<keyword evidence="5" id="KW-0067">ATP-binding</keyword>
<dbReference type="EC" id="3.6.3.-" evidence="11"/>
<dbReference type="SMART" id="SM00382">
    <property type="entry name" value="AAA"/>
    <property type="match status" value="1"/>
</dbReference>
<dbReference type="KEGG" id="aaxa:NCTC10138_00318"/>
<keyword evidence="7 8" id="KW-0472">Membrane</keyword>
<organism evidence="11 12">
    <name type="scientific">Haploplasma axanthum</name>
    <name type="common">Acholeplasma axanthum</name>
    <dbReference type="NCBI Taxonomy" id="29552"/>
    <lineage>
        <taxon>Bacteria</taxon>
        <taxon>Bacillati</taxon>
        <taxon>Mycoplasmatota</taxon>
        <taxon>Mollicutes</taxon>
        <taxon>Acholeplasmatales</taxon>
        <taxon>Acholeplasmataceae</taxon>
        <taxon>Haploplasma</taxon>
    </lineage>
</organism>
<feature type="transmembrane region" description="Helical" evidence="8">
    <location>
        <begin position="20"/>
        <end position="45"/>
    </location>
</feature>
<dbReference type="GO" id="GO:0005886">
    <property type="term" value="C:plasma membrane"/>
    <property type="evidence" value="ECO:0007669"/>
    <property type="project" value="UniProtKB-SubCell"/>
</dbReference>
<reference evidence="11 12" key="1">
    <citation type="submission" date="2019-01" db="EMBL/GenBank/DDBJ databases">
        <authorList>
            <consortium name="Pathogen Informatics"/>
        </authorList>
    </citation>
    <scope>NUCLEOTIDE SEQUENCE [LARGE SCALE GENOMIC DNA]</scope>
    <source>
        <strain evidence="11 12">NCTC10138</strain>
    </source>
</reference>
<dbReference type="EMBL" id="LR215048">
    <property type="protein sequence ID" value="VEU79965.1"/>
    <property type="molecule type" value="Genomic_DNA"/>
</dbReference>
<dbReference type="SUPFAM" id="SSF90123">
    <property type="entry name" value="ABC transporter transmembrane region"/>
    <property type="match status" value="1"/>
</dbReference>
<gene>
    <name evidence="11" type="primary">mldB1_3</name>
    <name evidence="11" type="ORF">NCTC10138_00318</name>
</gene>
<dbReference type="AlphaFoldDB" id="A0A449BBZ8"/>
<evidence type="ECO:0000313" key="12">
    <source>
        <dbReference type="Proteomes" id="UP000289841"/>
    </source>
</evidence>
<evidence type="ECO:0000256" key="3">
    <source>
        <dbReference type="ARBA" id="ARBA00022692"/>
    </source>
</evidence>
<feature type="domain" description="ABC transmembrane type-1" evidence="10">
    <location>
        <begin position="22"/>
        <end position="308"/>
    </location>
</feature>
<dbReference type="InterPro" id="IPR003593">
    <property type="entry name" value="AAA+_ATPase"/>
</dbReference>
<proteinExistence type="inferred from homology"/>
<dbReference type="InterPro" id="IPR011527">
    <property type="entry name" value="ABC1_TM_dom"/>
</dbReference>
<evidence type="ECO:0000313" key="11">
    <source>
        <dbReference type="EMBL" id="VEU79965.1"/>
    </source>
</evidence>
<evidence type="ECO:0000256" key="6">
    <source>
        <dbReference type="ARBA" id="ARBA00022989"/>
    </source>
</evidence>
<dbReference type="STRING" id="1278311.GCA_000428705_00438"/>
<comment type="similarity">
    <text evidence="2">Belongs to the ABC transporter superfamily.</text>
</comment>
<dbReference type="PANTHER" id="PTHR24221">
    <property type="entry name" value="ATP-BINDING CASSETTE SUB-FAMILY B"/>
    <property type="match status" value="1"/>
</dbReference>
<dbReference type="GO" id="GO:0005524">
    <property type="term" value="F:ATP binding"/>
    <property type="evidence" value="ECO:0007669"/>
    <property type="project" value="UniProtKB-KW"/>
</dbReference>
<accession>A0A449BBZ8</accession>
<comment type="subcellular location">
    <subcellularLocation>
        <location evidence="1">Cell membrane</location>
        <topology evidence="1">Multi-pass membrane protein</topology>
    </subcellularLocation>
</comment>
<dbReference type="PROSITE" id="PS50929">
    <property type="entry name" value="ABC_TM1F"/>
    <property type="match status" value="1"/>
</dbReference>